<evidence type="ECO:0000256" key="4">
    <source>
        <dbReference type="ARBA" id="ARBA00022771"/>
    </source>
</evidence>
<evidence type="ECO:0000256" key="8">
    <source>
        <dbReference type="SAM" id="Coils"/>
    </source>
</evidence>
<keyword evidence="2" id="KW-0479">Metal-binding</keyword>
<evidence type="ECO:0000256" key="9">
    <source>
        <dbReference type="SAM" id="MobiDB-lite"/>
    </source>
</evidence>
<keyword evidence="12" id="KW-1185">Reference proteome</keyword>
<feature type="domain" description="C2H2-type" evidence="10">
    <location>
        <begin position="338"/>
        <end position="360"/>
    </location>
</feature>
<sequence>MSSPCIFCASPTFSNVGGSETQVKSEAIISPDDHFPAYHDDEPLTLGFDRNSAIQGNTRSFFMLKNMLKLSNETLSLFPTQYHNNGQPEDWIRTCASCGKSVHQCIQLVKQISSLEKHLLQLETELNDKIEETKYIQSDGNPVWTQVRKEVLTNSISQGQDGDDVSQFYSEADDVELEPASDSEPVSEAPSTSFHPDPLEYNPPQPSPAKKSKLDPPNYRSFRKDGNLQRGCLQCPYFTNLLHHLKLHEEGAPHTICDRCGHFMRPGGIGCHLPNCSGPPKSSQDGEKRLVDNSNPHYTVFWKDNVQKFKCRHCPFETKNSTNIRLHSKLHEEGAHTEICRECDCFVRIGKIASHFKKRHGRHPDANDYETSGVGYTVVGSGKSKYYKCNECPFKTTNNLEPIKEHVKLHGDGARAEACEECGRYVVVERMKQGHIDAFVYFEYMVAFSNLWDLTVRRKTNEKGISGGLEQKRTGGSKS</sequence>
<comment type="caution">
    <text evidence="11">The sequence shown here is derived from an EMBL/GenBank/DDBJ whole genome shotgun (WGS) entry which is preliminary data.</text>
</comment>
<keyword evidence="6" id="KW-0238">DNA-binding</keyword>
<dbReference type="GO" id="GO:0008270">
    <property type="term" value="F:zinc ion binding"/>
    <property type="evidence" value="ECO:0007669"/>
    <property type="project" value="UniProtKB-KW"/>
</dbReference>
<dbReference type="PANTHER" id="PTHR24392">
    <property type="entry name" value="ZINC FINGER PROTEIN"/>
    <property type="match status" value="1"/>
</dbReference>
<keyword evidence="5" id="KW-0862">Zinc</keyword>
<evidence type="ECO:0000256" key="7">
    <source>
        <dbReference type="ARBA" id="ARBA00023242"/>
    </source>
</evidence>
<organism evidence="11 12">
    <name type="scientific">Orchesella cincta</name>
    <name type="common">Springtail</name>
    <name type="synonym">Podura cincta</name>
    <dbReference type="NCBI Taxonomy" id="48709"/>
    <lineage>
        <taxon>Eukaryota</taxon>
        <taxon>Metazoa</taxon>
        <taxon>Ecdysozoa</taxon>
        <taxon>Arthropoda</taxon>
        <taxon>Hexapoda</taxon>
        <taxon>Collembola</taxon>
        <taxon>Entomobryomorpha</taxon>
        <taxon>Entomobryoidea</taxon>
        <taxon>Orchesellidae</taxon>
        <taxon>Orchesellinae</taxon>
        <taxon>Orchesella</taxon>
    </lineage>
</organism>
<dbReference type="Proteomes" id="UP000094527">
    <property type="component" value="Unassembled WGS sequence"/>
</dbReference>
<dbReference type="GO" id="GO:0003677">
    <property type="term" value="F:DNA binding"/>
    <property type="evidence" value="ECO:0007669"/>
    <property type="project" value="UniProtKB-KW"/>
</dbReference>
<evidence type="ECO:0000256" key="6">
    <source>
        <dbReference type="ARBA" id="ARBA00023125"/>
    </source>
</evidence>
<feature type="coiled-coil region" evidence="8">
    <location>
        <begin position="105"/>
        <end position="132"/>
    </location>
</feature>
<evidence type="ECO:0000256" key="2">
    <source>
        <dbReference type="ARBA" id="ARBA00022723"/>
    </source>
</evidence>
<dbReference type="PANTHER" id="PTHR24392:SF31">
    <property type="entry name" value="C2H2-TYPE DOMAIN-CONTAINING PROTEIN"/>
    <property type="match status" value="1"/>
</dbReference>
<comment type="subcellular location">
    <subcellularLocation>
        <location evidence="1">Nucleus</location>
    </subcellularLocation>
</comment>
<feature type="region of interest" description="Disordered" evidence="9">
    <location>
        <begin position="174"/>
        <end position="225"/>
    </location>
</feature>
<evidence type="ECO:0000256" key="5">
    <source>
        <dbReference type="ARBA" id="ARBA00022833"/>
    </source>
</evidence>
<dbReference type="SMART" id="SM00355">
    <property type="entry name" value="ZnF_C2H2"/>
    <property type="match status" value="3"/>
</dbReference>
<keyword evidence="3" id="KW-0677">Repeat</keyword>
<dbReference type="EMBL" id="LJIJ01001085">
    <property type="protein sequence ID" value="ODM93060.1"/>
    <property type="molecule type" value="Genomic_DNA"/>
</dbReference>
<keyword evidence="7" id="KW-0539">Nucleus</keyword>
<dbReference type="InterPro" id="IPR013087">
    <property type="entry name" value="Znf_C2H2_type"/>
</dbReference>
<proteinExistence type="predicted"/>
<evidence type="ECO:0000256" key="3">
    <source>
        <dbReference type="ARBA" id="ARBA00022737"/>
    </source>
</evidence>
<accession>A0A1D2MJ56</accession>
<dbReference type="OrthoDB" id="6690766at2759"/>
<dbReference type="GO" id="GO:0005634">
    <property type="term" value="C:nucleus"/>
    <property type="evidence" value="ECO:0007669"/>
    <property type="project" value="UniProtKB-SubCell"/>
</dbReference>
<gene>
    <name evidence="11" type="ORF">Ocin01_13621</name>
</gene>
<reference evidence="11 12" key="1">
    <citation type="journal article" date="2016" name="Genome Biol. Evol.">
        <title>Gene Family Evolution Reflects Adaptation to Soil Environmental Stressors in the Genome of the Collembolan Orchesella cincta.</title>
        <authorList>
            <person name="Faddeeva-Vakhrusheva A."/>
            <person name="Derks M.F."/>
            <person name="Anvar S.Y."/>
            <person name="Agamennone V."/>
            <person name="Suring W."/>
            <person name="Smit S."/>
            <person name="van Straalen N.M."/>
            <person name="Roelofs D."/>
        </authorList>
    </citation>
    <scope>NUCLEOTIDE SEQUENCE [LARGE SCALE GENOMIC DNA]</scope>
    <source>
        <tissue evidence="11">Mixed pool</tissue>
    </source>
</reference>
<keyword evidence="8" id="KW-0175">Coiled coil</keyword>
<evidence type="ECO:0000259" key="10">
    <source>
        <dbReference type="SMART" id="SM00355"/>
    </source>
</evidence>
<dbReference type="AlphaFoldDB" id="A0A1D2MJ56"/>
<evidence type="ECO:0000313" key="12">
    <source>
        <dbReference type="Proteomes" id="UP000094527"/>
    </source>
</evidence>
<feature type="domain" description="C2H2-type" evidence="10">
    <location>
        <begin position="309"/>
        <end position="331"/>
    </location>
</feature>
<keyword evidence="4" id="KW-0863">Zinc-finger</keyword>
<protein>
    <submittedName>
        <fullName evidence="11">Putative zinc finger protein</fullName>
    </submittedName>
</protein>
<feature type="domain" description="C2H2-type" evidence="10">
    <location>
        <begin position="387"/>
        <end position="410"/>
    </location>
</feature>
<name>A0A1D2MJ56_ORCCI</name>
<evidence type="ECO:0000256" key="1">
    <source>
        <dbReference type="ARBA" id="ARBA00004123"/>
    </source>
</evidence>
<evidence type="ECO:0000313" key="11">
    <source>
        <dbReference type="EMBL" id="ODM93060.1"/>
    </source>
</evidence>
<feature type="non-terminal residue" evidence="11">
    <location>
        <position position="479"/>
    </location>
</feature>